<dbReference type="PANTHER" id="PTHR11929">
    <property type="entry name" value="ALPHA- 1,3 -FUCOSYLTRANSFERASE"/>
    <property type="match status" value="1"/>
</dbReference>
<evidence type="ECO:0000256" key="5">
    <source>
        <dbReference type="RuleBase" id="RU003832"/>
    </source>
</evidence>
<dbReference type="FunFam" id="3.40.50.11660:FF:000010">
    <property type="entry name" value="Uncharacterized protein"/>
    <property type="match status" value="1"/>
</dbReference>
<dbReference type="PANTHER" id="PTHR11929:SF145">
    <property type="entry name" value="ALPHA-(1,3)-FUCOSYLTRANSFERASE FUT-1"/>
    <property type="match status" value="1"/>
</dbReference>
<keyword evidence="5" id="KW-0333">Golgi apparatus</keyword>
<dbReference type="GO" id="GO:0046920">
    <property type="term" value="F:alpha-(1-&gt;3)-fucosyltransferase activity"/>
    <property type="evidence" value="ECO:0007669"/>
    <property type="project" value="TreeGrafter"/>
</dbReference>
<dbReference type="InterPro" id="IPR038577">
    <property type="entry name" value="GT10-like_C_sf"/>
</dbReference>
<dbReference type="GO" id="GO:0032580">
    <property type="term" value="C:Golgi cisterna membrane"/>
    <property type="evidence" value="ECO:0007669"/>
    <property type="project" value="UniProtKB-SubCell"/>
</dbReference>
<dbReference type="SUPFAM" id="SSF53756">
    <property type="entry name" value="UDP-Glycosyltransferase/glycogen phosphorylase"/>
    <property type="match status" value="1"/>
</dbReference>
<comment type="subcellular location">
    <subcellularLocation>
        <location evidence="5">Golgi apparatus</location>
        <location evidence="5">Golgi stack membrane</location>
        <topology evidence="5">Single-pass type II membrane protein</topology>
    </subcellularLocation>
</comment>
<dbReference type="Gene3D" id="3.40.50.11660">
    <property type="entry name" value="Glycosyl transferase family 10, C-terminal domain"/>
    <property type="match status" value="1"/>
</dbReference>
<gene>
    <name evidence="8" type="primary">LOC110981755</name>
</gene>
<keyword evidence="5" id="KW-0472">Membrane</keyword>
<keyword evidence="3 5" id="KW-0328">Glycosyltransferase</keyword>
<proteinExistence type="inferred from homology"/>
<evidence type="ECO:0000313" key="8">
    <source>
        <dbReference type="RefSeq" id="XP_022095304.1"/>
    </source>
</evidence>
<dbReference type="GeneID" id="110981755"/>
<evidence type="ECO:0000256" key="2">
    <source>
        <dbReference type="ARBA" id="ARBA00008919"/>
    </source>
</evidence>
<dbReference type="RefSeq" id="XP_022095304.1">
    <property type="nucleotide sequence ID" value="XM_022239612.1"/>
</dbReference>
<evidence type="ECO:0000256" key="4">
    <source>
        <dbReference type="ARBA" id="ARBA00022679"/>
    </source>
</evidence>
<keyword evidence="5" id="KW-0812">Transmembrane</keyword>
<dbReference type="InterPro" id="IPR055270">
    <property type="entry name" value="Glyco_tran_10_C"/>
</dbReference>
<feature type="domain" description="Fucosyltransferase C-terminal" evidence="6">
    <location>
        <begin position="262"/>
        <end position="408"/>
    </location>
</feature>
<comment type="similarity">
    <text evidence="2 5">Belongs to the glycosyltransferase 10 family.</text>
</comment>
<accession>A0A8B7YPU9</accession>
<sequence>MGGYRLKLRLIALLFFAVTTLITYVTLKHASFIFPQWEMNKNEFLGPPLHSPNHGSNIQKSHETFVFKQMILDNPSRKPEVGRQNHLENIPTFHQKAGRSKCNTSVTILAPSMRPFQAWREYKQLLNEFSEQSTQLSNTDQRSLHLECPRQLCNVDIQVTTDEVYLKTTNAVIVNMFPQIFKKNLLSFLSHLRQILNPQVHWFFYGVESPQMMTFWDPNIAEIQYHHSITYHSEADLQLPYGKYLSNHSDEMVSPERDWSANKTALIAWMASNCNNTFWPRHEFVSELKKHILVDMYGACGTLTCLPALSEKCTNLMTRYKFYLALENAECDDYITEKVWTNGLLQGAVPVVYGGRKESYERLLPPKSFIHISDFDSAEQLAAYLQFLHFHKSMYNMYHAWRNYGSFKVVYPPLNPQFFCEIVPFTLKPPPQLRAVKNSGYYKGCKSLLGTFVDRGSLKSFVPWK</sequence>
<dbReference type="InterPro" id="IPR001503">
    <property type="entry name" value="Glyco_trans_10"/>
</dbReference>
<evidence type="ECO:0000256" key="3">
    <source>
        <dbReference type="ARBA" id="ARBA00022676"/>
    </source>
</evidence>
<dbReference type="Proteomes" id="UP000694845">
    <property type="component" value="Unplaced"/>
</dbReference>
<reference evidence="8" key="1">
    <citation type="submission" date="2025-08" db="UniProtKB">
        <authorList>
            <consortium name="RefSeq"/>
        </authorList>
    </citation>
    <scope>IDENTIFICATION</scope>
</reference>
<comment type="pathway">
    <text evidence="1">Protein modification; protein glycosylation.</text>
</comment>
<dbReference type="EC" id="2.4.1.-" evidence="5"/>
<name>A0A8B7YPU9_ACAPL</name>
<dbReference type="Pfam" id="PF00852">
    <property type="entry name" value="Glyco_transf_10"/>
    <property type="match status" value="1"/>
</dbReference>
<dbReference type="KEGG" id="aplc:110981755"/>
<keyword evidence="4 5" id="KW-0808">Transferase</keyword>
<evidence type="ECO:0000259" key="6">
    <source>
        <dbReference type="Pfam" id="PF00852"/>
    </source>
</evidence>
<evidence type="ECO:0000313" key="7">
    <source>
        <dbReference type="Proteomes" id="UP000694845"/>
    </source>
</evidence>
<dbReference type="UniPathway" id="UPA00378"/>
<protein>
    <recommendedName>
        <fullName evidence="5">Fucosyltransferase</fullName>
        <ecNumber evidence="5">2.4.1.-</ecNumber>
    </recommendedName>
</protein>
<keyword evidence="7" id="KW-1185">Reference proteome</keyword>
<dbReference type="OMA" id="MESPLMM"/>
<evidence type="ECO:0000256" key="1">
    <source>
        <dbReference type="ARBA" id="ARBA00004922"/>
    </source>
</evidence>
<dbReference type="AlphaFoldDB" id="A0A8B7YPU9"/>
<organism evidence="7 8">
    <name type="scientific">Acanthaster planci</name>
    <name type="common">Crown-of-thorns starfish</name>
    <dbReference type="NCBI Taxonomy" id="133434"/>
    <lineage>
        <taxon>Eukaryota</taxon>
        <taxon>Metazoa</taxon>
        <taxon>Echinodermata</taxon>
        <taxon>Eleutherozoa</taxon>
        <taxon>Asterozoa</taxon>
        <taxon>Asteroidea</taxon>
        <taxon>Valvatacea</taxon>
        <taxon>Valvatida</taxon>
        <taxon>Acanthasteridae</taxon>
        <taxon>Acanthaster</taxon>
    </lineage>
</organism>
<dbReference type="OrthoDB" id="427096at2759"/>